<dbReference type="PANTHER" id="PTHR43883:SF1">
    <property type="entry name" value="GLUCONOKINASE"/>
    <property type="match status" value="1"/>
</dbReference>
<accession>A0A7S9QCE5</accession>
<name>A0A7S9QCE5_9RHOB</name>
<evidence type="ECO:0000313" key="1">
    <source>
        <dbReference type="EMBL" id="QPH54123.1"/>
    </source>
</evidence>
<dbReference type="RefSeq" id="WP_196103332.1">
    <property type="nucleotide sequence ID" value="NZ_CP064942.1"/>
</dbReference>
<dbReference type="Pfam" id="PF13671">
    <property type="entry name" value="AAA_33"/>
    <property type="match status" value="1"/>
</dbReference>
<reference evidence="1 2" key="1">
    <citation type="submission" date="2020-11" db="EMBL/GenBank/DDBJ databases">
        <title>Description of Pontivivens ytuae sp. nov. isolated from deep sea sediment of Mariana Trench.</title>
        <authorList>
            <person name="Wang Z."/>
            <person name="Sun Q.-L."/>
            <person name="Xu X.-D."/>
            <person name="Tang Y.-Z."/>
            <person name="Zhang J."/>
        </authorList>
    </citation>
    <scope>NUCLEOTIDE SEQUENCE [LARGE SCALE GENOMIC DNA]</scope>
    <source>
        <strain evidence="1 2">MT2928</strain>
    </source>
</reference>
<dbReference type="PANTHER" id="PTHR43883">
    <property type="entry name" value="SLR0207 PROTEIN"/>
    <property type="match status" value="1"/>
</dbReference>
<dbReference type="SUPFAM" id="SSF52540">
    <property type="entry name" value="P-loop containing nucleoside triphosphate hydrolases"/>
    <property type="match status" value="1"/>
</dbReference>
<dbReference type="Gene3D" id="3.40.50.300">
    <property type="entry name" value="P-loop containing nucleotide triphosphate hydrolases"/>
    <property type="match status" value="1"/>
</dbReference>
<dbReference type="EMBL" id="CP064942">
    <property type="protein sequence ID" value="QPH54123.1"/>
    <property type="molecule type" value="Genomic_DNA"/>
</dbReference>
<protein>
    <submittedName>
        <fullName evidence="1">AAA family ATPase</fullName>
    </submittedName>
</protein>
<dbReference type="InterPro" id="IPR027417">
    <property type="entry name" value="P-loop_NTPase"/>
</dbReference>
<dbReference type="KEGG" id="poz:I0K15_20520"/>
<keyword evidence="2" id="KW-1185">Reference proteome</keyword>
<sequence>MEQTKPAAPPSSNGSDEDAIIAFLSDGADRIVETHAARIFLREGEALKTKRPVKYDYLDFSTPDRRRSALARELELNARHAPQIYRDLVPVTRDEAGTLALAGKGAPVDWVLRMHRFPAEDELSSIAMRGRLDGALAERLGEVVARYHATCPVREADGATLIVEILDELDAAFGDMADMLDEDMLADLRTRSRLSFGQLAPLLRRRARAGRVRRAHGDLHLRNIVMINGVPVPFDALEFDETLGTCDVLYDLAFLLMDLLVQGLPLAANRTFNAWLGATRSMEDEQGLAALPLFIAIRAAIRAMVDVQTARLGGHQPQDARRHLALALRALETPPACLIAVGGLSGVGKTAVARALAPDLGPLPGAVHLSADLERKAHFGVPPLHRLGDEAYTPEANAAVQARLHARAARCLAAGHAVILDTTHLDIANRAETEALARAAHVPFCGMWLTAPPKTLHARIAARNGDASDADARVLDMQLARDPGPSDWTPIDAARELPRVLDTARRTAAAAICSHMPQP</sequence>
<dbReference type="InterPro" id="IPR052732">
    <property type="entry name" value="Cell-binding_unc_protein"/>
</dbReference>
<dbReference type="Proteomes" id="UP000594800">
    <property type="component" value="Chromosome"/>
</dbReference>
<gene>
    <name evidence="1" type="ORF">I0K15_20520</name>
</gene>
<dbReference type="AlphaFoldDB" id="A0A7S9QCE5"/>
<dbReference type="InterPro" id="IPR011009">
    <property type="entry name" value="Kinase-like_dom_sf"/>
</dbReference>
<evidence type="ECO:0000313" key="2">
    <source>
        <dbReference type="Proteomes" id="UP000594800"/>
    </source>
</evidence>
<proteinExistence type="predicted"/>
<dbReference type="SUPFAM" id="SSF56112">
    <property type="entry name" value="Protein kinase-like (PK-like)"/>
    <property type="match status" value="1"/>
</dbReference>
<organism evidence="1 2">
    <name type="scientific">Pontivivens ytuae</name>
    <dbReference type="NCBI Taxonomy" id="2789856"/>
    <lineage>
        <taxon>Bacteria</taxon>
        <taxon>Pseudomonadati</taxon>
        <taxon>Pseudomonadota</taxon>
        <taxon>Alphaproteobacteria</taxon>
        <taxon>Rhodobacterales</taxon>
        <taxon>Paracoccaceae</taxon>
        <taxon>Pontivivens</taxon>
    </lineage>
</organism>